<dbReference type="Pfam" id="PF00059">
    <property type="entry name" value="Lectin_C"/>
    <property type="match status" value="1"/>
</dbReference>
<keyword evidence="2 6" id="KW-0812">Transmembrane</keyword>
<dbReference type="OMA" id="SCPDFWM"/>
<dbReference type="FunCoup" id="A0A286XM93">
    <property type="interactions" value="86"/>
</dbReference>
<keyword evidence="3" id="KW-0430">Lectin</keyword>
<dbReference type="PROSITE" id="PS50041">
    <property type="entry name" value="C_TYPE_LECTIN_2"/>
    <property type="match status" value="1"/>
</dbReference>
<keyword evidence="9" id="KW-1185">Reference proteome</keyword>
<dbReference type="Gene3D" id="3.10.100.10">
    <property type="entry name" value="Mannose-Binding Protein A, subunit A"/>
    <property type="match status" value="1"/>
</dbReference>
<evidence type="ECO:0000256" key="5">
    <source>
        <dbReference type="ARBA" id="ARBA00023136"/>
    </source>
</evidence>
<dbReference type="eggNOG" id="KOG4297">
    <property type="taxonomic scope" value="Eukaryota"/>
</dbReference>
<dbReference type="CTD" id="10219"/>
<evidence type="ECO:0000256" key="4">
    <source>
        <dbReference type="ARBA" id="ARBA00022989"/>
    </source>
</evidence>
<dbReference type="CDD" id="cd03593">
    <property type="entry name" value="CLECT_NK_receptors_like"/>
    <property type="match status" value="1"/>
</dbReference>
<gene>
    <name evidence="8" type="primary">KLRG1</name>
</gene>
<dbReference type="SUPFAM" id="SSF56436">
    <property type="entry name" value="C-type lectin-like"/>
    <property type="match status" value="1"/>
</dbReference>
<evidence type="ECO:0000256" key="6">
    <source>
        <dbReference type="SAM" id="Phobius"/>
    </source>
</evidence>
<dbReference type="OrthoDB" id="6133475at2759"/>
<dbReference type="GO" id="GO:0030246">
    <property type="term" value="F:carbohydrate binding"/>
    <property type="evidence" value="ECO:0007669"/>
    <property type="project" value="UniProtKB-KW"/>
</dbReference>
<protein>
    <submittedName>
        <fullName evidence="8">Killer cell lectin like receptor G1</fullName>
    </submittedName>
</protein>
<reference evidence="8" key="3">
    <citation type="submission" date="2025-09" db="UniProtKB">
        <authorList>
            <consortium name="Ensembl"/>
        </authorList>
    </citation>
    <scope>IDENTIFICATION</scope>
    <source>
        <strain evidence="8">2N</strain>
    </source>
</reference>
<dbReference type="PANTHER" id="PTHR47648">
    <property type="entry name" value="KILLER CELL LECTIN-LIKE RECEPTOR SUBFAMILY G MEMBER 1"/>
    <property type="match status" value="1"/>
</dbReference>
<dbReference type="SMART" id="SM00034">
    <property type="entry name" value="CLECT"/>
    <property type="match status" value="1"/>
</dbReference>
<name>A0A286XM93_CAVPO</name>
<dbReference type="AlphaFoldDB" id="A0A286XM93"/>
<dbReference type="Proteomes" id="UP000005447">
    <property type="component" value="Unassembled WGS sequence"/>
</dbReference>
<dbReference type="RefSeq" id="XP_003470619.2">
    <property type="nucleotide sequence ID" value="XM_003470571.5"/>
</dbReference>
<organism evidence="8 9">
    <name type="scientific">Cavia porcellus</name>
    <name type="common">Guinea pig</name>
    <dbReference type="NCBI Taxonomy" id="10141"/>
    <lineage>
        <taxon>Eukaryota</taxon>
        <taxon>Metazoa</taxon>
        <taxon>Chordata</taxon>
        <taxon>Craniata</taxon>
        <taxon>Vertebrata</taxon>
        <taxon>Euteleostomi</taxon>
        <taxon>Mammalia</taxon>
        <taxon>Eutheria</taxon>
        <taxon>Euarchontoglires</taxon>
        <taxon>Glires</taxon>
        <taxon>Rodentia</taxon>
        <taxon>Hystricomorpha</taxon>
        <taxon>Caviidae</taxon>
        <taxon>Cavia</taxon>
    </lineage>
</organism>
<dbReference type="InParanoid" id="A0A286XM93"/>
<accession>A0A286XM93</accession>
<keyword evidence="5 6" id="KW-0472">Membrane</keyword>
<dbReference type="STRING" id="10141.ENSCPOP00000026419"/>
<evidence type="ECO:0000256" key="2">
    <source>
        <dbReference type="ARBA" id="ARBA00022692"/>
    </source>
</evidence>
<feature type="domain" description="C-type lectin" evidence="7">
    <location>
        <begin position="84"/>
        <end position="187"/>
    </location>
</feature>
<reference evidence="9" key="1">
    <citation type="journal article" date="2011" name="Nature">
        <title>A high-resolution map of human evolutionary constraint using 29 mammals.</title>
        <authorList>
            <person name="Lindblad-Toh K."/>
            <person name="Garber M."/>
            <person name="Zuk O."/>
            <person name="Lin M.F."/>
            <person name="Parker B.J."/>
            <person name="Washietl S."/>
            <person name="Kheradpour P."/>
            <person name="Ernst J."/>
            <person name="Jordan G."/>
            <person name="Mauceli E."/>
            <person name="Ward L.D."/>
            <person name="Lowe C.B."/>
            <person name="Holloway A.K."/>
            <person name="Clamp M."/>
            <person name="Gnerre S."/>
            <person name="Alfoldi J."/>
            <person name="Beal K."/>
            <person name="Chang J."/>
            <person name="Clawson H."/>
            <person name="Cuff J."/>
            <person name="Di Palma F."/>
            <person name="Fitzgerald S."/>
            <person name="Flicek P."/>
            <person name="Guttman M."/>
            <person name="Hubisz M.J."/>
            <person name="Jaffe D.B."/>
            <person name="Jungreis I."/>
            <person name="Kent W.J."/>
            <person name="Kostka D."/>
            <person name="Lara M."/>
            <person name="Martins A.L."/>
            <person name="Massingham T."/>
            <person name="Moltke I."/>
            <person name="Raney B.J."/>
            <person name="Rasmussen M.D."/>
            <person name="Robinson J."/>
            <person name="Stark A."/>
            <person name="Vilella A.J."/>
            <person name="Wen J."/>
            <person name="Xie X."/>
            <person name="Zody M.C."/>
            <person name="Baldwin J."/>
            <person name="Bloom T."/>
            <person name="Chin C.W."/>
            <person name="Heiman D."/>
            <person name="Nicol R."/>
            <person name="Nusbaum C."/>
            <person name="Young S."/>
            <person name="Wilkinson J."/>
            <person name="Worley K.C."/>
            <person name="Kovar C.L."/>
            <person name="Muzny D.M."/>
            <person name="Gibbs R.A."/>
            <person name="Cree A."/>
            <person name="Dihn H.H."/>
            <person name="Fowler G."/>
            <person name="Jhangiani S."/>
            <person name="Joshi V."/>
            <person name="Lee S."/>
            <person name="Lewis L.R."/>
            <person name="Nazareth L.V."/>
            <person name="Okwuonu G."/>
            <person name="Santibanez J."/>
            <person name="Warren W.C."/>
            <person name="Mardis E.R."/>
            <person name="Weinstock G.M."/>
            <person name="Wilson R.K."/>
            <person name="Delehaunty K."/>
            <person name="Dooling D."/>
            <person name="Fronik C."/>
            <person name="Fulton L."/>
            <person name="Fulton B."/>
            <person name="Graves T."/>
            <person name="Minx P."/>
            <person name="Sodergren E."/>
            <person name="Birney E."/>
            <person name="Margulies E.H."/>
            <person name="Herrero J."/>
            <person name="Green E.D."/>
            <person name="Haussler D."/>
            <person name="Siepel A."/>
            <person name="Goldman N."/>
            <person name="Pollard K.S."/>
            <person name="Pedersen J.S."/>
            <person name="Lander E.S."/>
            <person name="Kellis M."/>
        </authorList>
    </citation>
    <scope>NUCLEOTIDE SEQUENCE [LARGE SCALE GENOMIC DNA]</scope>
    <source>
        <strain evidence="9">2N</strain>
    </source>
</reference>
<evidence type="ECO:0000313" key="8">
    <source>
        <dbReference type="Ensembl" id="ENSCPOP00000026419.1"/>
    </source>
</evidence>
<comment type="subcellular location">
    <subcellularLocation>
        <location evidence="1">Membrane</location>
        <topology evidence="1">Single-pass membrane protein</topology>
    </subcellularLocation>
</comment>
<feature type="transmembrane region" description="Helical" evidence="6">
    <location>
        <begin position="37"/>
        <end position="61"/>
    </location>
</feature>
<evidence type="ECO:0000313" key="9">
    <source>
        <dbReference type="Proteomes" id="UP000005447"/>
    </source>
</evidence>
<dbReference type="GeneID" id="100729083"/>
<dbReference type="PANTHER" id="PTHR47648:SF1">
    <property type="entry name" value="KILLER CELL LECTIN-LIKE RECEPTOR SUBFAMILY G MEMBER 1"/>
    <property type="match status" value="1"/>
</dbReference>
<dbReference type="GeneTree" id="ENSGT00940000156296"/>
<dbReference type="EMBL" id="AAKN02030768">
    <property type="status" value="NOT_ANNOTATED_CDS"/>
    <property type="molecule type" value="Genomic_DNA"/>
</dbReference>
<evidence type="ECO:0000259" key="7">
    <source>
        <dbReference type="PROSITE" id="PS50041"/>
    </source>
</evidence>
<reference evidence="8" key="2">
    <citation type="submission" date="2025-08" db="UniProtKB">
        <authorList>
            <consortium name="Ensembl"/>
        </authorList>
    </citation>
    <scope>IDENTIFICATION</scope>
    <source>
        <strain evidence="8">2N</strain>
    </source>
</reference>
<proteinExistence type="predicted"/>
<evidence type="ECO:0000256" key="3">
    <source>
        <dbReference type="ARBA" id="ARBA00022734"/>
    </source>
</evidence>
<dbReference type="Ensembl" id="ENSCPOT00000035347.1">
    <property type="protein sequence ID" value="ENSCPOP00000026419.1"/>
    <property type="gene ID" value="ENSCPOG00000032778.1"/>
</dbReference>
<dbReference type="InterPro" id="IPR016186">
    <property type="entry name" value="C-type_lectin-like/link_sf"/>
</dbReference>
<dbReference type="KEGG" id="cpoc:100729083"/>
<keyword evidence="4 6" id="KW-1133">Transmembrane helix</keyword>
<dbReference type="Bgee" id="ENSCPOG00000032778">
    <property type="expression patterns" value="Expressed in hypothalamus and 13 other cell types or tissues"/>
</dbReference>
<dbReference type="VEuPathDB" id="HostDB:ENSCPOG00000032778"/>
<dbReference type="InterPro" id="IPR001304">
    <property type="entry name" value="C-type_lectin-like"/>
</dbReference>
<dbReference type="InterPro" id="IPR033992">
    <property type="entry name" value="NKR-like_CTLD"/>
</dbReference>
<sequence length="191" mass="22003">MERSASDIYFTLNFPTAFQAQDNYRPQQNAFFSRCSLFYIVAIVLGLLNVLLISLLLYQWILCKGPGDSACASCSSCPDFWMRYKNHCYYFSVEKKDWNSSLEFCTASDAQLLMLMDNQEMSLLQNLINQDFHWIGLRKNSSWRWEDGSPLNFSRISSNSLVQRCGAISKEGLHGSSCEVLLQWICKKARL</sequence>
<evidence type="ECO:0000256" key="1">
    <source>
        <dbReference type="ARBA" id="ARBA00004167"/>
    </source>
</evidence>
<dbReference type="InterPro" id="IPR016187">
    <property type="entry name" value="CTDL_fold"/>
</dbReference>
<dbReference type="InterPro" id="IPR042190">
    <property type="entry name" value="KLRG1"/>
</dbReference>
<dbReference type="GO" id="GO:0016020">
    <property type="term" value="C:membrane"/>
    <property type="evidence" value="ECO:0007669"/>
    <property type="project" value="UniProtKB-SubCell"/>
</dbReference>